<evidence type="ECO:0000313" key="2">
    <source>
        <dbReference type="Proteomes" id="UP001149165"/>
    </source>
</evidence>
<sequence>MLIYSAIQELKNSKSNGNAKTEDTWPSVGWFPHAGKYSDVICMADELIPPMKMDRESVGVQLWRRGIRREGKLVGVAKRDQDRE</sequence>
<accession>A0A9W9F390</accession>
<organism evidence="1 2">
    <name type="scientific">Penicillium angulare</name>
    <dbReference type="NCBI Taxonomy" id="116970"/>
    <lineage>
        <taxon>Eukaryota</taxon>
        <taxon>Fungi</taxon>
        <taxon>Dikarya</taxon>
        <taxon>Ascomycota</taxon>
        <taxon>Pezizomycotina</taxon>
        <taxon>Eurotiomycetes</taxon>
        <taxon>Eurotiomycetidae</taxon>
        <taxon>Eurotiales</taxon>
        <taxon>Aspergillaceae</taxon>
        <taxon>Penicillium</taxon>
    </lineage>
</organism>
<dbReference type="AlphaFoldDB" id="A0A9W9F390"/>
<dbReference type="Proteomes" id="UP001149165">
    <property type="component" value="Unassembled WGS sequence"/>
</dbReference>
<reference evidence="1" key="1">
    <citation type="submission" date="2022-11" db="EMBL/GenBank/DDBJ databases">
        <authorList>
            <person name="Petersen C."/>
        </authorList>
    </citation>
    <scope>NUCLEOTIDE SEQUENCE</scope>
    <source>
        <strain evidence="1">IBT 30069</strain>
    </source>
</reference>
<comment type="caution">
    <text evidence="1">The sequence shown here is derived from an EMBL/GenBank/DDBJ whole genome shotgun (WGS) entry which is preliminary data.</text>
</comment>
<evidence type="ECO:0000313" key="1">
    <source>
        <dbReference type="EMBL" id="KAJ5092757.1"/>
    </source>
</evidence>
<gene>
    <name evidence="1" type="ORF">N7456_008618</name>
</gene>
<keyword evidence="2" id="KW-1185">Reference proteome</keyword>
<proteinExistence type="predicted"/>
<name>A0A9W9F390_9EURO</name>
<reference evidence="1" key="2">
    <citation type="journal article" date="2023" name="IMA Fungus">
        <title>Comparative genomic study of the Penicillium genus elucidates a diverse pangenome and 15 lateral gene transfer events.</title>
        <authorList>
            <person name="Petersen C."/>
            <person name="Sorensen T."/>
            <person name="Nielsen M.R."/>
            <person name="Sondergaard T.E."/>
            <person name="Sorensen J.L."/>
            <person name="Fitzpatrick D.A."/>
            <person name="Frisvad J.C."/>
            <person name="Nielsen K.L."/>
        </authorList>
    </citation>
    <scope>NUCLEOTIDE SEQUENCE</scope>
    <source>
        <strain evidence="1">IBT 30069</strain>
    </source>
</reference>
<dbReference type="EMBL" id="JAPQKH010000006">
    <property type="protein sequence ID" value="KAJ5092757.1"/>
    <property type="molecule type" value="Genomic_DNA"/>
</dbReference>
<protein>
    <submittedName>
        <fullName evidence="1">Uncharacterized protein</fullName>
    </submittedName>
</protein>